<reference evidence="2 3" key="1">
    <citation type="submission" date="2021-06" db="EMBL/GenBank/DDBJ databases">
        <title>Caerostris darwini draft genome.</title>
        <authorList>
            <person name="Kono N."/>
            <person name="Arakawa K."/>
        </authorList>
    </citation>
    <scope>NUCLEOTIDE SEQUENCE [LARGE SCALE GENOMIC DNA]</scope>
</reference>
<proteinExistence type="predicted"/>
<evidence type="ECO:0000313" key="2">
    <source>
        <dbReference type="EMBL" id="GIY39171.1"/>
    </source>
</evidence>
<comment type="caution">
    <text evidence="2">The sequence shown here is derived from an EMBL/GenBank/DDBJ whole genome shotgun (WGS) entry which is preliminary data.</text>
</comment>
<organism evidence="2 3">
    <name type="scientific">Caerostris darwini</name>
    <dbReference type="NCBI Taxonomy" id="1538125"/>
    <lineage>
        <taxon>Eukaryota</taxon>
        <taxon>Metazoa</taxon>
        <taxon>Ecdysozoa</taxon>
        <taxon>Arthropoda</taxon>
        <taxon>Chelicerata</taxon>
        <taxon>Arachnida</taxon>
        <taxon>Araneae</taxon>
        <taxon>Araneomorphae</taxon>
        <taxon>Entelegynae</taxon>
        <taxon>Araneoidea</taxon>
        <taxon>Araneidae</taxon>
        <taxon>Caerostris</taxon>
    </lineage>
</organism>
<evidence type="ECO:0000256" key="1">
    <source>
        <dbReference type="SAM" id="MobiDB-lite"/>
    </source>
</evidence>
<protein>
    <submittedName>
        <fullName evidence="2">Uncharacterized protein</fullName>
    </submittedName>
</protein>
<keyword evidence="3" id="KW-1185">Reference proteome</keyword>
<dbReference type="EMBL" id="BPLQ01008747">
    <property type="protein sequence ID" value="GIY39171.1"/>
    <property type="molecule type" value="Genomic_DNA"/>
</dbReference>
<feature type="region of interest" description="Disordered" evidence="1">
    <location>
        <begin position="115"/>
        <end position="152"/>
    </location>
</feature>
<accession>A0AAV4T157</accession>
<evidence type="ECO:0000313" key="3">
    <source>
        <dbReference type="Proteomes" id="UP001054837"/>
    </source>
</evidence>
<feature type="compositionally biased region" description="Basic and acidic residues" evidence="1">
    <location>
        <begin position="118"/>
        <end position="140"/>
    </location>
</feature>
<dbReference type="Proteomes" id="UP001054837">
    <property type="component" value="Unassembled WGS sequence"/>
</dbReference>
<gene>
    <name evidence="2" type="ORF">CDAR_194011</name>
</gene>
<name>A0AAV4T157_9ARAC</name>
<sequence length="193" mass="22354">MSPDSEECQETDKCLKWHSLIHTIADSSSVYSYELSSLREILTNTYKSCSTQFSTLPSLDEDPGCYIKCKEIDKIQTNSSYCDVDWNHNCCIILCLDSTHHSACSYFTPDSLKNSEPAFDKDNQRLQPRHEDTIREENRNSHGGLRRKKRSSKLNSPFRIEVTENVKEISVLQPFNLTVRLRDKNVSFNHFNH</sequence>
<dbReference type="AlphaFoldDB" id="A0AAV4T157"/>